<dbReference type="Proteomes" id="UP000505377">
    <property type="component" value="Chromosome"/>
</dbReference>
<proteinExistence type="predicted"/>
<evidence type="ECO:0008006" key="3">
    <source>
        <dbReference type="Google" id="ProtNLM"/>
    </source>
</evidence>
<sequence length="316" mass="34232">MSATAHATVWDRIDTVQHGITDLAQLRSAGVTRDMIVAAVEAGRWQWVLPRTYATFTGPLTPEAKVEAARRYGGAAAVLSHRTAAEHWGMVPPSDGPVHITLPYGASAVSQPPLVIVHRSRAFAHIVVAQDPPLTSRADTVLDMSVAEPDVRAAQRMLTSLLVTGRVRPVEVEQRIVERPPPRYGRALTRSVALVRHGVQSVLEECYAVDVEAAHGLPDGRRQGAVHVDGVTLFEDVMYDVGAGLTVRLDGRTHLLHSVAWRDRRRDNAAELAGRARLTFGWRDVSADPCGVAGEVVTVLSRGGWAGEPVRCARCP</sequence>
<dbReference type="RefSeq" id="WP_172158999.1">
    <property type="nucleotide sequence ID" value="NZ_CP053564.1"/>
</dbReference>
<evidence type="ECO:0000313" key="1">
    <source>
        <dbReference type="EMBL" id="QJY46970.1"/>
    </source>
</evidence>
<reference evidence="1 2" key="1">
    <citation type="submission" date="2020-05" db="EMBL/GenBank/DDBJ databases">
        <authorList>
            <person name="Mo P."/>
        </authorList>
    </citation>
    <scope>NUCLEOTIDE SEQUENCE [LARGE SCALE GENOMIC DNA]</scope>
    <source>
        <strain evidence="1 2">Gen01</strain>
    </source>
</reference>
<evidence type="ECO:0000313" key="2">
    <source>
        <dbReference type="Proteomes" id="UP000505377"/>
    </source>
</evidence>
<keyword evidence="2" id="KW-1185">Reference proteome</keyword>
<dbReference type="KEGG" id="pbro:HOP40_15025"/>
<protein>
    <recommendedName>
        <fullName evidence="3">Transcriptional regulator, AbiEi antitoxin, Type IV TA system</fullName>
    </recommendedName>
</protein>
<gene>
    <name evidence="1" type="ORF">HOP40_15025</name>
</gene>
<organism evidence="1 2">
    <name type="scientific">Pseudonocardia broussonetiae</name>
    <dbReference type="NCBI Taxonomy" id="2736640"/>
    <lineage>
        <taxon>Bacteria</taxon>
        <taxon>Bacillati</taxon>
        <taxon>Actinomycetota</taxon>
        <taxon>Actinomycetes</taxon>
        <taxon>Pseudonocardiales</taxon>
        <taxon>Pseudonocardiaceae</taxon>
        <taxon>Pseudonocardia</taxon>
    </lineage>
</organism>
<name>A0A6M6JIY6_9PSEU</name>
<dbReference type="EMBL" id="CP053564">
    <property type="protein sequence ID" value="QJY46970.1"/>
    <property type="molecule type" value="Genomic_DNA"/>
</dbReference>
<dbReference type="AlphaFoldDB" id="A0A6M6JIY6"/>
<accession>A0A6M6JIY6</accession>